<dbReference type="InterPro" id="IPR018289">
    <property type="entry name" value="MULE_transposase_dom"/>
</dbReference>
<name>A0A9N9JKA3_9GLOM</name>
<sequence length="284" mass="33160">MSETQNSYNDFDKYINYIMSLYSEDNYSFASLSIKCGTNTLLVSENNYKGAIILKMIPLSIFETNYKGISKYDDFENKFITKNIKNNIFEDSNSEDNILPKFKNIYEDINKDIIFESSNIKNENVTRMFLKGIDNRLSRIFWMFSEQKSLWAWFYDVIINGNICKTNKYLMPLSVFVIINSNQQSHIIAIAVVSDETISTYEWILKQTKLATGNIQPKAIFTDADFVIQVAIFTQYPDTIVWHSNTYLTQHVKSMNWVIKLEANSENSLYQLQARIKLRLKDEA</sequence>
<evidence type="ECO:0000313" key="2">
    <source>
        <dbReference type="EMBL" id="CAG8786263.1"/>
    </source>
</evidence>
<dbReference type="AlphaFoldDB" id="A0A9N9JKA3"/>
<dbReference type="InterPro" id="IPR031052">
    <property type="entry name" value="FHY3/FAR1"/>
</dbReference>
<keyword evidence="3" id="KW-1185">Reference proteome</keyword>
<dbReference type="OrthoDB" id="2348750at2759"/>
<protein>
    <submittedName>
        <fullName evidence="2">5875_t:CDS:1</fullName>
    </submittedName>
</protein>
<dbReference type="Pfam" id="PF10551">
    <property type="entry name" value="MULE"/>
    <property type="match status" value="1"/>
</dbReference>
<evidence type="ECO:0000259" key="1">
    <source>
        <dbReference type="Pfam" id="PF10551"/>
    </source>
</evidence>
<accession>A0A9N9JKA3</accession>
<feature type="non-terminal residue" evidence="2">
    <location>
        <position position="284"/>
    </location>
</feature>
<dbReference type="Proteomes" id="UP000789405">
    <property type="component" value="Unassembled WGS sequence"/>
</dbReference>
<reference evidence="2" key="1">
    <citation type="submission" date="2021-06" db="EMBL/GenBank/DDBJ databases">
        <authorList>
            <person name="Kallberg Y."/>
            <person name="Tangrot J."/>
            <person name="Rosling A."/>
        </authorList>
    </citation>
    <scope>NUCLEOTIDE SEQUENCE</scope>
    <source>
        <strain evidence="2">MA453B</strain>
    </source>
</reference>
<dbReference type="PANTHER" id="PTHR31669">
    <property type="entry name" value="PROTEIN FAR1-RELATED SEQUENCE 10-RELATED"/>
    <property type="match status" value="1"/>
</dbReference>
<proteinExistence type="predicted"/>
<evidence type="ECO:0000313" key="3">
    <source>
        <dbReference type="Proteomes" id="UP000789405"/>
    </source>
</evidence>
<dbReference type="PANTHER" id="PTHR31669:SF251">
    <property type="entry name" value="PROTEIN FAR1-RELATED SEQUENCE"/>
    <property type="match status" value="1"/>
</dbReference>
<comment type="caution">
    <text evidence="2">The sequence shown here is derived from an EMBL/GenBank/DDBJ whole genome shotgun (WGS) entry which is preliminary data.</text>
</comment>
<feature type="domain" description="MULE transposase" evidence="1">
    <location>
        <begin position="165"/>
        <end position="239"/>
    </location>
</feature>
<dbReference type="EMBL" id="CAJVPY010024161">
    <property type="protein sequence ID" value="CAG8786263.1"/>
    <property type="molecule type" value="Genomic_DNA"/>
</dbReference>
<organism evidence="2 3">
    <name type="scientific">Dentiscutata erythropus</name>
    <dbReference type="NCBI Taxonomy" id="1348616"/>
    <lineage>
        <taxon>Eukaryota</taxon>
        <taxon>Fungi</taxon>
        <taxon>Fungi incertae sedis</taxon>
        <taxon>Mucoromycota</taxon>
        <taxon>Glomeromycotina</taxon>
        <taxon>Glomeromycetes</taxon>
        <taxon>Diversisporales</taxon>
        <taxon>Gigasporaceae</taxon>
        <taxon>Dentiscutata</taxon>
    </lineage>
</organism>
<dbReference type="GO" id="GO:0006355">
    <property type="term" value="P:regulation of DNA-templated transcription"/>
    <property type="evidence" value="ECO:0007669"/>
    <property type="project" value="InterPro"/>
</dbReference>
<gene>
    <name evidence="2" type="ORF">DERYTH_LOCUS20467</name>
</gene>